<keyword evidence="3" id="KW-1003">Cell membrane</keyword>
<evidence type="ECO:0000256" key="1">
    <source>
        <dbReference type="ARBA" id="ARBA00004251"/>
    </source>
</evidence>
<evidence type="ECO:0000256" key="4">
    <source>
        <dbReference type="ARBA" id="ARBA00022729"/>
    </source>
</evidence>
<gene>
    <name evidence="8" type="ORF">CYMTET_29749</name>
</gene>
<evidence type="ECO:0000256" key="5">
    <source>
        <dbReference type="ARBA" id="ARBA00023157"/>
    </source>
</evidence>
<sequence length="791" mass="85790">MASWHFAFRARDGEGAQAGPYDPPNTYFNYECADVLANEGWECHNRLKATLTFLVKLVRPGFVKYRYTVDSEKGYDGLLFYVDSAEAPVKSMDSYEFAQKEVIVPLTAGYHSFWWVYQKDSGWTAGQDVATIDFLEVNGTTANDVFCLPCPAGFASEEGSSECTPCPVDHFRNASMATCDPCPSGTYSLNLPRSECTPRPACDLGLHANSFYGPCQPSDNMDGTRMRYYEWLQPKICANTSALPEPLPEACPPCSAGTFRPSQQAMQEGGAMCEPCPEGTISTEGNACEECPAGTIAPHKMIYEDFSRYDDVLPEDLSTGCNGDCGSAGWRINNKELDSGVGHGRYVDVWLQMNVTLAMAGGVRFNYGVSSPAHDATRSFLFFIDDTIKLGSWHDSDAVIRNVSHRTSDVYELSKGPHVLTWVYKKSGAVQTPDQLEGVSDQAMIYRVQVSGTTSGGAMECAMVPPGYMARSSRSSYEMCPSGTYSFGNTSVCLPCPANTYGASPGAGSEESCTPCGQGTSSKAGSKECSIGDVDDKASFCTFALPKSDAAATGAADAAATTPATHYSLRPLEALHPMKMFGPVHDNASVAGEDPTGHRYWVNVCSRNHSNATCDDAYGNPVQSYICQESMQLSSRTDRRIGVALGDTVSIQSIEGMGPERGFQMVYLGKPCVSSERKTILTFVCSPDSGIGEPEAWTEENKAVVFDSNATFPWMSEEGRTALPVEAGHCEYDLVWYSLFACPLCTEDNFEAVQVEGCQDNKRVMHRWKVPSLPSSPFALFASRSPLLGGV</sequence>
<comment type="subcellular location">
    <subcellularLocation>
        <location evidence="1">Cell membrane</location>
        <topology evidence="1">Single-pass type I membrane protein</topology>
    </subcellularLocation>
</comment>
<dbReference type="InterPro" id="IPR009030">
    <property type="entry name" value="Growth_fac_rcpt_cys_sf"/>
</dbReference>
<dbReference type="SUPFAM" id="SSF57184">
    <property type="entry name" value="Growth factor receptor domain"/>
    <property type="match status" value="2"/>
</dbReference>
<dbReference type="EMBL" id="LGRX02016971">
    <property type="protein sequence ID" value="KAK3261340.1"/>
    <property type="molecule type" value="Genomic_DNA"/>
</dbReference>
<dbReference type="Gene3D" id="2.10.50.10">
    <property type="entry name" value="Tumor Necrosis Factor Receptor, subunit A, domain 2"/>
    <property type="match status" value="2"/>
</dbReference>
<feature type="domain" description="MRH" evidence="7">
    <location>
        <begin position="586"/>
        <end position="744"/>
    </location>
</feature>
<keyword evidence="9" id="KW-1185">Reference proteome</keyword>
<dbReference type="AlphaFoldDB" id="A0AAE0FKE6"/>
<dbReference type="Proteomes" id="UP001190700">
    <property type="component" value="Unassembled WGS sequence"/>
</dbReference>
<dbReference type="PROSITE" id="PS51914">
    <property type="entry name" value="MRH"/>
    <property type="match status" value="1"/>
</dbReference>
<proteinExistence type="inferred from homology"/>
<dbReference type="InterPro" id="IPR044865">
    <property type="entry name" value="MRH_dom"/>
</dbReference>
<dbReference type="InterPro" id="IPR009011">
    <property type="entry name" value="Man6P_isomerase_rcpt-bd_dom_sf"/>
</dbReference>
<evidence type="ECO:0000256" key="6">
    <source>
        <dbReference type="ARBA" id="ARBA00023180"/>
    </source>
</evidence>
<dbReference type="InterPro" id="IPR039181">
    <property type="entry name" value="Elapor1/2"/>
</dbReference>
<keyword evidence="3" id="KW-0472">Membrane</keyword>
<keyword evidence="6" id="KW-0325">Glycoprotein</keyword>
<dbReference type="PANTHER" id="PTHR22727:SF15">
    <property type="entry name" value="MRH DOMAIN-CONTAINING PROTEIN"/>
    <property type="match status" value="1"/>
</dbReference>
<dbReference type="GO" id="GO:0005886">
    <property type="term" value="C:plasma membrane"/>
    <property type="evidence" value="ECO:0007669"/>
    <property type="project" value="UniProtKB-SubCell"/>
</dbReference>
<protein>
    <recommendedName>
        <fullName evidence="7">MRH domain-containing protein</fullName>
    </recommendedName>
</protein>
<evidence type="ECO:0000313" key="9">
    <source>
        <dbReference type="Proteomes" id="UP001190700"/>
    </source>
</evidence>
<evidence type="ECO:0000313" key="8">
    <source>
        <dbReference type="EMBL" id="KAK3261340.1"/>
    </source>
</evidence>
<dbReference type="SMART" id="SM01411">
    <property type="entry name" value="Ephrin_rec_like"/>
    <property type="match status" value="3"/>
</dbReference>
<dbReference type="Gene3D" id="2.70.130.10">
    <property type="entry name" value="Mannose-6-phosphate receptor binding domain"/>
    <property type="match status" value="1"/>
</dbReference>
<dbReference type="PANTHER" id="PTHR22727">
    <property type="entry name" value="PROTEIN CBG13728"/>
    <property type="match status" value="1"/>
</dbReference>
<evidence type="ECO:0000256" key="2">
    <source>
        <dbReference type="ARBA" id="ARBA00007627"/>
    </source>
</evidence>
<reference evidence="8 9" key="1">
    <citation type="journal article" date="2015" name="Genome Biol. Evol.">
        <title>Comparative Genomics of a Bacterivorous Green Alga Reveals Evolutionary Causalities and Consequences of Phago-Mixotrophic Mode of Nutrition.</title>
        <authorList>
            <person name="Burns J.A."/>
            <person name="Paasch A."/>
            <person name="Narechania A."/>
            <person name="Kim E."/>
        </authorList>
    </citation>
    <scope>NUCLEOTIDE SEQUENCE [LARGE SCALE GENOMIC DNA]</scope>
    <source>
        <strain evidence="8 9">PLY_AMNH</strain>
    </source>
</reference>
<comment type="caution">
    <text evidence="8">The sequence shown here is derived from an EMBL/GenBank/DDBJ whole genome shotgun (WGS) entry which is preliminary data.</text>
</comment>
<keyword evidence="5" id="KW-1015">Disulfide bond</keyword>
<keyword evidence="4" id="KW-0732">Signal</keyword>
<name>A0AAE0FKE6_9CHLO</name>
<comment type="similarity">
    <text evidence="2">Belongs to the ELAPOR family.</text>
</comment>
<evidence type="ECO:0000259" key="7">
    <source>
        <dbReference type="PROSITE" id="PS51914"/>
    </source>
</evidence>
<organism evidence="8 9">
    <name type="scientific">Cymbomonas tetramitiformis</name>
    <dbReference type="NCBI Taxonomy" id="36881"/>
    <lineage>
        <taxon>Eukaryota</taxon>
        <taxon>Viridiplantae</taxon>
        <taxon>Chlorophyta</taxon>
        <taxon>Pyramimonadophyceae</taxon>
        <taxon>Pyramimonadales</taxon>
        <taxon>Pyramimonadaceae</taxon>
        <taxon>Cymbomonas</taxon>
    </lineage>
</organism>
<evidence type="ECO:0000256" key="3">
    <source>
        <dbReference type="ARBA" id="ARBA00022475"/>
    </source>
</evidence>
<accession>A0AAE0FKE6</accession>
<dbReference type="SUPFAM" id="SSF50911">
    <property type="entry name" value="Mannose 6-phosphate receptor domain"/>
    <property type="match status" value="1"/>
</dbReference>